<dbReference type="GO" id="GO:0005975">
    <property type="term" value="P:carbohydrate metabolic process"/>
    <property type="evidence" value="ECO:0007669"/>
    <property type="project" value="InterPro"/>
</dbReference>
<evidence type="ECO:0000256" key="1">
    <source>
        <dbReference type="ARBA" id="ARBA00000757"/>
    </source>
</evidence>
<dbReference type="EMBL" id="CAFBPS010000062">
    <property type="protein sequence ID" value="CAB5030480.1"/>
    <property type="molecule type" value="Genomic_DNA"/>
</dbReference>
<dbReference type="SUPFAM" id="SSF51182">
    <property type="entry name" value="RmlC-like cupins"/>
    <property type="match status" value="1"/>
</dbReference>
<protein>
    <recommendedName>
        <fullName evidence="4">mannose-6-phosphate isomerase</fullName>
        <ecNumber evidence="4">5.3.1.8</ecNumber>
    </recommendedName>
</protein>
<keyword evidence="5" id="KW-0479">Metal-binding</keyword>
<keyword evidence="7" id="KW-0413">Isomerase</keyword>
<dbReference type="InterPro" id="IPR016305">
    <property type="entry name" value="Mannose-6-P_Isomerase"/>
</dbReference>
<evidence type="ECO:0000313" key="10">
    <source>
        <dbReference type="EMBL" id="CAB4764109.1"/>
    </source>
</evidence>
<dbReference type="CDD" id="cd07011">
    <property type="entry name" value="cupin_PMI_type_I_N"/>
    <property type="match status" value="1"/>
</dbReference>
<dbReference type="EMBL" id="CAFBLJ010000011">
    <property type="protein sequence ID" value="CAB4858942.1"/>
    <property type="molecule type" value="Genomic_DNA"/>
</dbReference>
<dbReference type="EMBL" id="CAEZZP010000011">
    <property type="protein sequence ID" value="CAB4764109.1"/>
    <property type="molecule type" value="Genomic_DNA"/>
</dbReference>
<name>A0A6J6RN64_9ZZZZ</name>
<dbReference type="Gene3D" id="1.10.441.10">
    <property type="entry name" value="Phosphomannose Isomerase, domain 2"/>
    <property type="match status" value="1"/>
</dbReference>
<organism evidence="9">
    <name type="scientific">freshwater metagenome</name>
    <dbReference type="NCBI Taxonomy" id="449393"/>
    <lineage>
        <taxon>unclassified sequences</taxon>
        <taxon>metagenomes</taxon>
        <taxon>ecological metagenomes</taxon>
    </lineage>
</organism>
<dbReference type="EMBL" id="CAFAAL010000004">
    <property type="protein sequence ID" value="CAB4792316.1"/>
    <property type="molecule type" value="Genomic_DNA"/>
</dbReference>
<dbReference type="NCBIfam" id="TIGR00218">
    <property type="entry name" value="manA"/>
    <property type="match status" value="1"/>
</dbReference>
<evidence type="ECO:0000256" key="2">
    <source>
        <dbReference type="ARBA" id="ARBA00001947"/>
    </source>
</evidence>
<sequence length="379" mass="41090">MKLVRGVVQHYSWGHPTSIPRLLDIEPDGRPWAELWFGTHLGGASKVLNVDDVTAAALRRSASDDTGEQSIPLLLVAGELPFLVKVLAAAEPLSLQSHPSTEQAKAGYARENRLNIPVGNSRRIYRDPFAKPELICALGPFEALCGFREPVATVELLHSIGGGASIIARLLADHDLDHTMRYLFGGGEEIQVLTKDVIEACQNHESPSAQWVTRLAFSYPDDPAVVASLLLNYVTLQAGEALYLDPGNLHAYLSGTGIEVMGSSDNVVRCGLTNKHVDVNELLATVVAQPLPDPIVHATPVAKTEAGRLWKYITPDAPFTLWVHQIDGTETLRARTRELTLCGVGATNLLQRGEACYLAPGEEITLSGKATLFRVTEND</sequence>
<comment type="similarity">
    <text evidence="3">Belongs to the mannose-6-phosphate isomerase type 1 family.</text>
</comment>
<evidence type="ECO:0000256" key="7">
    <source>
        <dbReference type="ARBA" id="ARBA00023235"/>
    </source>
</evidence>
<evidence type="ECO:0000313" key="12">
    <source>
        <dbReference type="EMBL" id="CAB4858942.1"/>
    </source>
</evidence>
<keyword evidence="6" id="KW-0862">Zinc</keyword>
<evidence type="ECO:0000256" key="3">
    <source>
        <dbReference type="ARBA" id="ARBA00010772"/>
    </source>
</evidence>
<evidence type="ECO:0000256" key="5">
    <source>
        <dbReference type="ARBA" id="ARBA00022723"/>
    </source>
</evidence>
<accession>A0A6J6RN64</accession>
<comment type="cofactor">
    <cofactor evidence="2">
        <name>Zn(2+)</name>
        <dbReference type="ChEBI" id="CHEBI:29105"/>
    </cofactor>
</comment>
<dbReference type="EC" id="5.3.1.8" evidence="4"/>
<gene>
    <name evidence="9" type="ORF">UFOPK2658_01260</name>
    <name evidence="10" type="ORF">UFOPK2880_00313</name>
    <name evidence="11" type="ORF">UFOPK3004_00112</name>
    <name evidence="12" type="ORF">UFOPK3304_00340</name>
    <name evidence="13" type="ORF">UFOPK3494_00327</name>
    <name evidence="14" type="ORF">UFOPK4134_00925</name>
</gene>
<evidence type="ECO:0000313" key="9">
    <source>
        <dbReference type="EMBL" id="CAB4723942.1"/>
    </source>
</evidence>
<proteinExistence type="inferred from homology"/>
<evidence type="ECO:0000259" key="8">
    <source>
        <dbReference type="Pfam" id="PF20511"/>
    </source>
</evidence>
<dbReference type="EMBL" id="CAFBMF010000012">
    <property type="protein sequence ID" value="CAB4890726.1"/>
    <property type="molecule type" value="Genomic_DNA"/>
</dbReference>
<dbReference type="Gene3D" id="2.60.120.10">
    <property type="entry name" value="Jelly Rolls"/>
    <property type="match status" value="2"/>
</dbReference>
<evidence type="ECO:0000313" key="11">
    <source>
        <dbReference type="EMBL" id="CAB4792316.1"/>
    </source>
</evidence>
<feature type="domain" description="Phosphomannose isomerase type I catalytic" evidence="8">
    <location>
        <begin position="6"/>
        <end position="148"/>
    </location>
</feature>
<dbReference type="GO" id="GO:0004476">
    <property type="term" value="F:mannose-6-phosphate isomerase activity"/>
    <property type="evidence" value="ECO:0007669"/>
    <property type="project" value="UniProtKB-EC"/>
</dbReference>
<dbReference type="InterPro" id="IPR001250">
    <property type="entry name" value="Man6P_Isoase-1"/>
</dbReference>
<comment type="catalytic activity">
    <reaction evidence="1">
        <text>D-mannose 6-phosphate = D-fructose 6-phosphate</text>
        <dbReference type="Rhea" id="RHEA:12356"/>
        <dbReference type="ChEBI" id="CHEBI:58735"/>
        <dbReference type="ChEBI" id="CHEBI:61527"/>
        <dbReference type="EC" id="5.3.1.8"/>
    </reaction>
</comment>
<reference evidence="9" key="1">
    <citation type="submission" date="2020-05" db="EMBL/GenBank/DDBJ databases">
        <authorList>
            <person name="Chiriac C."/>
            <person name="Salcher M."/>
            <person name="Ghai R."/>
            <person name="Kavagutti S V."/>
        </authorList>
    </citation>
    <scope>NUCLEOTIDE SEQUENCE</scope>
</reference>
<dbReference type="InterPro" id="IPR014710">
    <property type="entry name" value="RmlC-like_jellyroll"/>
</dbReference>
<dbReference type="PANTHER" id="PTHR10309">
    <property type="entry name" value="MANNOSE-6-PHOSPHATE ISOMERASE"/>
    <property type="match status" value="1"/>
</dbReference>
<evidence type="ECO:0000256" key="4">
    <source>
        <dbReference type="ARBA" id="ARBA00011956"/>
    </source>
</evidence>
<dbReference type="GO" id="GO:0008270">
    <property type="term" value="F:zinc ion binding"/>
    <property type="evidence" value="ECO:0007669"/>
    <property type="project" value="InterPro"/>
</dbReference>
<dbReference type="AlphaFoldDB" id="A0A6J6RN64"/>
<dbReference type="GO" id="GO:0009298">
    <property type="term" value="P:GDP-mannose biosynthetic process"/>
    <property type="evidence" value="ECO:0007669"/>
    <property type="project" value="InterPro"/>
</dbReference>
<dbReference type="GO" id="GO:0005829">
    <property type="term" value="C:cytosol"/>
    <property type="evidence" value="ECO:0007669"/>
    <property type="project" value="TreeGrafter"/>
</dbReference>
<dbReference type="InterPro" id="IPR046457">
    <property type="entry name" value="PMI_typeI_cat"/>
</dbReference>
<dbReference type="Pfam" id="PF20511">
    <property type="entry name" value="PMI_typeI_cat"/>
    <property type="match status" value="1"/>
</dbReference>
<evidence type="ECO:0000313" key="13">
    <source>
        <dbReference type="EMBL" id="CAB4890726.1"/>
    </source>
</evidence>
<dbReference type="EMBL" id="CAEZYH010000058">
    <property type="protein sequence ID" value="CAB4723942.1"/>
    <property type="molecule type" value="Genomic_DNA"/>
</dbReference>
<evidence type="ECO:0000313" key="14">
    <source>
        <dbReference type="EMBL" id="CAB5030480.1"/>
    </source>
</evidence>
<evidence type="ECO:0000256" key="6">
    <source>
        <dbReference type="ARBA" id="ARBA00022833"/>
    </source>
</evidence>
<dbReference type="PIRSF" id="PIRSF001480">
    <property type="entry name" value="Mannose-6-phosphate_isomerase"/>
    <property type="match status" value="1"/>
</dbReference>
<dbReference type="PANTHER" id="PTHR10309:SF0">
    <property type="entry name" value="MANNOSE-6-PHOSPHATE ISOMERASE"/>
    <property type="match status" value="1"/>
</dbReference>
<dbReference type="PRINTS" id="PR00714">
    <property type="entry name" value="MAN6PISMRASE"/>
</dbReference>
<dbReference type="InterPro" id="IPR011051">
    <property type="entry name" value="RmlC_Cupin_sf"/>
</dbReference>